<keyword evidence="1" id="KW-0472">Membrane</keyword>
<dbReference type="AlphaFoldDB" id="A0A1G2HQ83"/>
<comment type="caution">
    <text evidence="2">The sequence shown here is derived from an EMBL/GenBank/DDBJ whole genome shotgun (WGS) entry which is preliminary data.</text>
</comment>
<evidence type="ECO:0000256" key="1">
    <source>
        <dbReference type="SAM" id="Phobius"/>
    </source>
</evidence>
<proteinExistence type="predicted"/>
<reference evidence="2 3" key="1">
    <citation type="journal article" date="2016" name="Nat. Commun.">
        <title>Thousands of microbial genomes shed light on interconnected biogeochemical processes in an aquifer system.</title>
        <authorList>
            <person name="Anantharaman K."/>
            <person name="Brown C.T."/>
            <person name="Hug L.A."/>
            <person name="Sharon I."/>
            <person name="Castelle C.J."/>
            <person name="Probst A.J."/>
            <person name="Thomas B.C."/>
            <person name="Singh A."/>
            <person name="Wilkins M.J."/>
            <person name="Karaoz U."/>
            <person name="Brodie E.L."/>
            <person name="Williams K.H."/>
            <person name="Hubbard S.S."/>
            <person name="Banfield J.F."/>
        </authorList>
    </citation>
    <scope>NUCLEOTIDE SEQUENCE [LARGE SCALE GENOMIC DNA]</scope>
</reference>
<protein>
    <recommendedName>
        <fullName evidence="4">AtpZ/AtpI family protein</fullName>
    </recommendedName>
</protein>
<evidence type="ECO:0000313" key="2">
    <source>
        <dbReference type="EMBL" id="OGZ64694.1"/>
    </source>
</evidence>
<organism evidence="2 3">
    <name type="scientific">Candidatus Staskawiczbacteria bacterium RIFCSPHIGHO2_01_FULL_39_25</name>
    <dbReference type="NCBI Taxonomy" id="1802202"/>
    <lineage>
        <taxon>Bacteria</taxon>
        <taxon>Candidatus Staskawicziibacteriota</taxon>
    </lineage>
</organism>
<feature type="transmembrane region" description="Helical" evidence="1">
    <location>
        <begin position="45"/>
        <end position="65"/>
    </location>
</feature>
<evidence type="ECO:0000313" key="3">
    <source>
        <dbReference type="Proteomes" id="UP000176855"/>
    </source>
</evidence>
<keyword evidence="1" id="KW-1133">Transmembrane helix</keyword>
<keyword evidence="1" id="KW-0812">Transmembrane</keyword>
<dbReference type="STRING" id="1802202.A2730_01885"/>
<accession>A0A1G2HQ83</accession>
<dbReference type="EMBL" id="MHOO01000003">
    <property type="protein sequence ID" value="OGZ64694.1"/>
    <property type="molecule type" value="Genomic_DNA"/>
</dbReference>
<name>A0A1G2HQ83_9BACT</name>
<gene>
    <name evidence="2" type="ORF">A2730_01885</name>
</gene>
<dbReference type="Proteomes" id="UP000176855">
    <property type="component" value="Unassembled WGS sequence"/>
</dbReference>
<feature type="transmembrane region" description="Helical" evidence="1">
    <location>
        <begin position="12"/>
        <end position="33"/>
    </location>
</feature>
<evidence type="ECO:0008006" key="4">
    <source>
        <dbReference type="Google" id="ProtNLM"/>
    </source>
</evidence>
<sequence length="89" mass="9774">MMTKIREMTWGLILLYVFPFVLGVVALIVVAIHHENEKLGDPTPVIALGVGLIGAGIGGFIQYLLEKTEGQYSPDNSQDQKHEELTATH</sequence>